<dbReference type="GO" id="GO:0043565">
    <property type="term" value="F:sequence-specific DNA binding"/>
    <property type="evidence" value="ECO:0007669"/>
    <property type="project" value="InterPro"/>
</dbReference>
<keyword evidence="4" id="KW-0804">Transcription</keyword>
<feature type="domain" description="HTH araC/xylS-type" evidence="5">
    <location>
        <begin position="176"/>
        <end position="274"/>
    </location>
</feature>
<accession>A0A291T6V2</accession>
<dbReference type="PANTHER" id="PTHR46796">
    <property type="entry name" value="HTH-TYPE TRANSCRIPTIONAL ACTIVATOR RHAS-RELATED"/>
    <property type="match status" value="1"/>
</dbReference>
<name>A0A291T6V2_9FIRM</name>
<evidence type="ECO:0000256" key="1">
    <source>
        <dbReference type="ARBA" id="ARBA00023015"/>
    </source>
</evidence>
<keyword evidence="1" id="KW-0805">Transcription regulation</keyword>
<protein>
    <submittedName>
        <fullName evidence="6">AraC family transcriptional regulator</fullName>
    </submittedName>
</protein>
<dbReference type="InterPro" id="IPR018062">
    <property type="entry name" value="HTH_AraC-typ_CS"/>
</dbReference>
<reference evidence="6 7" key="1">
    <citation type="submission" date="2017-10" db="EMBL/GenBank/DDBJ databases">
        <title>Complete Genome Sequence of Faecalibacterium prausnitzii isolated from the gut of healthy adult Indian.</title>
        <authorList>
            <person name="Bag S."/>
            <person name="Ghosh T.S."/>
            <person name="Das B."/>
        </authorList>
    </citation>
    <scope>NUCLEOTIDE SEQUENCE [LARGE SCALE GENOMIC DNA]</scope>
    <source>
        <strain evidence="6 7">Indica</strain>
    </source>
</reference>
<sequence>MADVYKQSFKQNYTNNIELSIFNCGLERCAPGQTWGPGIRDHYLIHLVVSGKGTFEVGGKTFEVVPGDLFFARPSQLIRYSADEQQPWEYSWVGFNGACAHKLAAQLPFTDTAPVHHTQDPEGMRASLTNIYSSRGLEPQDEAAMVGYLYLFISALMKETSETRPHSASSSNQYVLNAIKYIQFNYSHDISIDDVAKSVGVSRSHLYRVFMLNVGKSPIDYLTEYRINEACKLLRAGNLSIAEVAISVGFFDQFYFSRVFKRAKGMPPSKYIAAQSENADAPASEEA</sequence>
<dbReference type="InterPro" id="IPR018060">
    <property type="entry name" value="HTH_AraC"/>
</dbReference>
<dbReference type="PROSITE" id="PS00041">
    <property type="entry name" value="HTH_ARAC_FAMILY_1"/>
    <property type="match status" value="1"/>
</dbReference>
<evidence type="ECO:0000256" key="3">
    <source>
        <dbReference type="ARBA" id="ARBA00023159"/>
    </source>
</evidence>
<dbReference type="Proteomes" id="UP000223709">
    <property type="component" value="Chromosome"/>
</dbReference>
<organism evidence="6 7">
    <name type="scientific">Faecalibacterium prausnitzii</name>
    <dbReference type="NCBI Taxonomy" id="853"/>
    <lineage>
        <taxon>Bacteria</taxon>
        <taxon>Bacillati</taxon>
        <taxon>Bacillota</taxon>
        <taxon>Clostridia</taxon>
        <taxon>Eubacteriales</taxon>
        <taxon>Oscillospiraceae</taxon>
        <taxon>Faecalibacterium</taxon>
    </lineage>
</organism>
<dbReference type="GO" id="GO:0003700">
    <property type="term" value="F:DNA-binding transcription factor activity"/>
    <property type="evidence" value="ECO:0007669"/>
    <property type="project" value="InterPro"/>
</dbReference>
<dbReference type="Gene3D" id="2.60.120.280">
    <property type="entry name" value="Regulatory protein AraC"/>
    <property type="match status" value="1"/>
</dbReference>
<keyword evidence="3" id="KW-0010">Activator</keyword>
<dbReference type="PANTHER" id="PTHR46796:SF7">
    <property type="entry name" value="ARAC FAMILY TRANSCRIPTIONAL REGULATOR"/>
    <property type="match status" value="1"/>
</dbReference>
<dbReference type="Gene3D" id="1.10.10.60">
    <property type="entry name" value="Homeodomain-like"/>
    <property type="match status" value="2"/>
</dbReference>
<evidence type="ECO:0000313" key="7">
    <source>
        <dbReference type="Proteomes" id="UP000223709"/>
    </source>
</evidence>
<dbReference type="Pfam" id="PF12833">
    <property type="entry name" value="HTH_18"/>
    <property type="match status" value="1"/>
</dbReference>
<dbReference type="InterPro" id="IPR020449">
    <property type="entry name" value="Tscrpt_reg_AraC-type_HTH"/>
</dbReference>
<evidence type="ECO:0000256" key="4">
    <source>
        <dbReference type="ARBA" id="ARBA00023163"/>
    </source>
</evidence>
<proteinExistence type="predicted"/>
<dbReference type="AlphaFoldDB" id="A0A291T6V2"/>
<dbReference type="SUPFAM" id="SSF51215">
    <property type="entry name" value="Regulatory protein AraC"/>
    <property type="match status" value="1"/>
</dbReference>
<evidence type="ECO:0000256" key="2">
    <source>
        <dbReference type="ARBA" id="ARBA00023125"/>
    </source>
</evidence>
<dbReference type="PROSITE" id="PS01124">
    <property type="entry name" value="HTH_ARAC_FAMILY_2"/>
    <property type="match status" value="1"/>
</dbReference>
<dbReference type="Pfam" id="PF02311">
    <property type="entry name" value="AraC_binding"/>
    <property type="match status" value="1"/>
</dbReference>
<dbReference type="EMBL" id="CP023819">
    <property type="protein sequence ID" value="ATL88877.1"/>
    <property type="molecule type" value="Genomic_DNA"/>
</dbReference>
<dbReference type="CDD" id="cd06986">
    <property type="entry name" value="cupin_MmsR-like_N"/>
    <property type="match status" value="1"/>
</dbReference>
<gene>
    <name evidence="6" type="ORF">CRH10_00405</name>
</gene>
<evidence type="ECO:0000259" key="5">
    <source>
        <dbReference type="PROSITE" id="PS01124"/>
    </source>
</evidence>
<dbReference type="SMART" id="SM00342">
    <property type="entry name" value="HTH_ARAC"/>
    <property type="match status" value="1"/>
</dbReference>
<dbReference type="InterPro" id="IPR009057">
    <property type="entry name" value="Homeodomain-like_sf"/>
</dbReference>
<dbReference type="InterPro" id="IPR003313">
    <property type="entry name" value="AraC-bd"/>
</dbReference>
<dbReference type="SUPFAM" id="SSF46689">
    <property type="entry name" value="Homeodomain-like"/>
    <property type="match status" value="2"/>
</dbReference>
<evidence type="ECO:0000313" key="6">
    <source>
        <dbReference type="EMBL" id="ATL88877.1"/>
    </source>
</evidence>
<dbReference type="InterPro" id="IPR050204">
    <property type="entry name" value="AraC_XylS_family_regulators"/>
</dbReference>
<dbReference type="RefSeq" id="WP_098922194.1">
    <property type="nucleotide sequence ID" value="NZ_CP023819.1"/>
</dbReference>
<dbReference type="InterPro" id="IPR037923">
    <property type="entry name" value="HTH-like"/>
</dbReference>
<dbReference type="PRINTS" id="PR00032">
    <property type="entry name" value="HTHARAC"/>
</dbReference>
<keyword evidence="2" id="KW-0238">DNA-binding</keyword>